<name>A0A1E3X3D3_9BACT</name>
<dbReference type="InterPro" id="IPR011067">
    <property type="entry name" value="Plasmid_toxin/cell-grow_inhib"/>
</dbReference>
<gene>
    <name evidence="2" type="ORF">SCARUB_04805</name>
</gene>
<dbReference type="GO" id="GO:0004521">
    <property type="term" value="F:RNA endonuclease activity"/>
    <property type="evidence" value="ECO:0007669"/>
    <property type="project" value="TreeGrafter"/>
</dbReference>
<protein>
    <recommendedName>
        <fullName evidence="1">mRNA interferase</fullName>
        <ecNumber evidence="1">3.1.-.-</ecNumber>
    </recommendedName>
</protein>
<dbReference type="Proteomes" id="UP000094056">
    <property type="component" value="Unassembled WGS sequence"/>
</dbReference>
<dbReference type="InterPro" id="IPR003477">
    <property type="entry name" value="PemK-like"/>
</dbReference>
<dbReference type="EMBL" id="MAYW01000286">
    <property type="protein sequence ID" value="ODS30089.1"/>
    <property type="molecule type" value="Genomic_DNA"/>
</dbReference>
<evidence type="ECO:0000313" key="2">
    <source>
        <dbReference type="EMBL" id="ODS30089.1"/>
    </source>
</evidence>
<sequence length="113" mass="12492">MSPKRGELWLVNFNPARGSEQSGIRPALIIQNDVGNRVGTTTIIAAITSSVQDYPICVNIEPNKKNGLQTLSSIKLNQILTISIDRLIKRLGRITLEQISLVNRAIKISLELE</sequence>
<dbReference type="PIRSF" id="PIRSF033490">
    <property type="entry name" value="MazF"/>
    <property type="match status" value="1"/>
</dbReference>
<dbReference type="Gene3D" id="2.30.30.110">
    <property type="match status" value="1"/>
</dbReference>
<comment type="function">
    <text evidence="1">Toxic component of a type II toxin-antitoxin (TA) system.</text>
</comment>
<organism evidence="2 3">
    <name type="scientific">Candidatus Scalindua rubra</name>
    <dbReference type="NCBI Taxonomy" id="1872076"/>
    <lineage>
        <taxon>Bacteria</taxon>
        <taxon>Pseudomonadati</taxon>
        <taxon>Planctomycetota</taxon>
        <taxon>Candidatus Brocadiia</taxon>
        <taxon>Candidatus Brocadiales</taxon>
        <taxon>Candidatus Scalinduaceae</taxon>
        <taxon>Candidatus Scalindua</taxon>
    </lineage>
</organism>
<dbReference type="PANTHER" id="PTHR33988">
    <property type="entry name" value="ENDORIBONUCLEASE MAZF-RELATED"/>
    <property type="match status" value="1"/>
</dbReference>
<dbReference type="Pfam" id="PF02452">
    <property type="entry name" value="PemK_toxin"/>
    <property type="match status" value="1"/>
</dbReference>
<comment type="similarity">
    <text evidence="1">Belongs to the PemK/MazF family.</text>
</comment>
<dbReference type="GO" id="GO:0003677">
    <property type="term" value="F:DNA binding"/>
    <property type="evidence" value="ECO:0007669"/>
    <property type="project" value="InterPro"/>
</dbReference>
<keyword evidence="1" id="KW-0540">Nuclease</keyword>
<accession>A0A1E3X3D3</accession>
<dbReference type="AlphaFoldDB" id="A0A1E3X3D3"/>
<dbReference type="EC" id="3.1.-.-" evidence="1"/>
<dbReference type="PANTHER" id="PTHR33988:SF2">
    <property type="entry name" value="ENDORIBONUCLEASE MAZF"/>
    <property type="match status" value="1"/>
</dbReference>
<evidence type="ECO:0000313" key="3">
    <source>
        <dbReference type="Proteomes" id="UP000094056"/>
    </source>
</evidence>
<keyword evidence="1" id="KW-0378">Hydrolase</keyword>
<evidence type="ECO:0000256" key="1">
    <source>
        <dbReference type="PIRNR" id="PIRNR033490"/>
    </source>
</evidence>
<dbReference type="SUPFAM" id="SSF50118">
    <property type="entry name" value="Cell growth inhibitor/plasmid maintenance toxic component"/>
    <property type="match status" value="1"/>
</dbReference>
<keyword evidence="1" id="KW-0255">Endonuclease</keyword>
<reference evidence="2 3" key="1">
    <citation type="submission" date="2016-07" db="EMBL/GenBank/DDBJ databases">
        <title>Draft genome of Scalindua rubra, obtained from a brine-seawater interface in the Red Sea, sheds light on salt adaptation in anammox bacteria.</title>
        <authorList>
            <person name="Speth D.R."/>
            <person name="Lagkouvardos I."/>
            <person name="Wang Y."/>
            <person name="Qian P.-Y."/>
            <person name="Dutilh B.E."/>
            <person name="Jetten M.S."/>
        </authorList>
    </citation>
    <scope>NUCLEOTIDE SEQUENCE [LARGE SCALE GENOMIC DNA]</scope>
    <source>
        <strain evidence="2">BSI-1</strain>
    </source>
</reference>
<dbReference type="GO" id="GO:0016075">
    <property type="term" value="P:rRNA catabolic process"/>
    <property type="evidence" value="ECO:0007669"/>
    <property type="project" value="TreeGrafter"/>
</dbReference>
<proteinExistence type="inferred from homology"/>
<comment type="caution">
    <text evidence="2">The sequence shown here is derived from an EMBL/GenBank/DDBJ whole genome shotgun (WGS) entry which is preliminary data.</text>
</comment>
<dbReference type="GO" id="GO:0016787">
    <property type="term" value="F:hydrolase activity"/>
    <property type="evidence" value="ECO:0007669"/>
    <property type="project" value="UniProtKB-KW"/>
</dbReference>
<dbReference type="GO" id="GO:0006402">
    <property type="term" value="P:mRNA catabolic process"/>
    <property type="evidence" value="ECO:0007669"/>
    <property type="project" value="TreeGrafter"/>
</dbReference>